<dbReference type="Gene3D" id="1.10.10.10">
    <property type="entry name" value="Winged helix-like DNA-binding domain superfamily/Winged helix DNA-binding domain"/>
    <property type="match status" value="1"/>
</dbReference>
<reference evidence="6" key="1">
    <citation type="journal article" date="2019" name="Int. J. Syst. Evol. Microbiol.">
        <title>The Global Catalogue of Microorganisms (GCM) 10K type strain sequencing project: providing services to taxonomists for standard genome sequencing and annotation.</title>
        <authorList>
            <consortium name="The Broad Institute Genomics Platform"/>
            <consortium name="The Broad Institute Genome Sequencing Center for Infectious Disease"/>
            <person name="Wu L."/>
            <person name="Ma J."/>
        </authorList>
    </citation>
    <scope>NUCLEOTIDE SEQUENCE [LARGE SCALE GENOMIC DNA]</scope>
    <source>
        <strain evidence="6">KCTC 52237</strain>
    </source>
</reference>
<comment type="caution">
    <text evidence="5">The sequence shown here is derived from an EMBL/GenBank/DDBJ whole genome shotgun (WGS) entry which is preliminary data.</text>
</comment>
<gene>
    <name evidence="5" type="ORF">ACFODX_01515</name>
</gene>
<dbReference type="Gene3D" id="1.10.4040.10">
    <property type="entry name" value="Penicillinase repressor domain"/>
    <property type="match status" value="1"/>
</dbReference>
<dbReference type="InterPro" id="IPR005650">
    <property type="entry name" value="BlaI_family"/>
</dbReference>
<evidence type="ECO:0000313" key="6">
    <source>
        <dbReference type="Proteomes" id="UP001595555"/>
    </source>
</evidence>
<evidence type="ECO:0000256" key="3">
    <source>
        <dbReference type="ARBA" id="ARBA00023125"/>
    </source>
</evidence>
<comment type="similarity">
    <text evidence="1">Belongs to the BlaI transcriptional regulatory family.</text>
</comment>
<keyword evidence="2" id="KW-0805">Transcription regulation</keyword>
<accession>A0ABV7FDD2</accession>
<evidence type="ECO:0000256" key="1">
    <source>
        <dbReference type="ARBA" id="ARBA00011046"/>
    </source>
</evidence>
<evidence type="ECO:0000256" key="2">
    <source>
        <dbReference type="ARBA" id="ARBA00023015"/>
    </source>
</evidence>
<keyword evidence="3" id="KW-0238">DNA-binding</keyword>
<organism evidence="5 6">
    <name type="scientific">Cellvibrio fontiphilus</name>
    <dbReference type="NCBI Taxonomy" id="1815559"/>
    <lineage>
        <taxon>Bacteria</taxon>
        <taxon>Pseudomonadati</taxon>
        <taxon>Pseudomonadota</taxon>
        <taxon>Gammaproteobacteria</taxon>
        <taxon>Cellvibrionales</taxon>
        <taxon>Cellvibrionaceae</taxon>
        <taxon>Cellvibrio</taxon>
    </lineage>
</organism>
<evidence type="ECO:0000313" key="5">
    <source>
        <dbReference type="EMBL" id="MFC3114214.1"/>
    </source>
</evidence>
<name>A0ABV7FDD2_9GAMM</name>
<keyword evidence="4" id="KW-0804">Transcription</keyword>
<dbReference type="SUPFAM" id="SSF46785">
    <property type="entry name" value="Winged helix' DNA-binding domain"/>
    <property type="match status" value="1"/>
</dbReference>
<dbReference type="InterPro" id="IPR036390">
    <property type="entry name" value="WH_DNA-bd_sf"/>
</dbReference>
<dbReference type="EMBL" id="JBHRTF010000001">
    <property type="protein sequence ID" value="MFC3114214.1"/>
    <property type="molecule type" value="Genomic_DNA"/>
</dbReference>
<sequence length="143" mass="15656">MTLNDVDKAAASQLSRRERQIMDALFEAGELSAQDVRAAIPDAPSYSAVRALLAKLVEKQIVDFREEGPRYIYFPRIAPEEARVSALQKLLKTFFGGSTAAAVNALLGMNKDSLSENEIKQLQQAIDEAAKKEGDAKSSQSVR</sequence>
<dbReference type="InterPro" id="IPR036388">
    <property type="entry name" value="WH-like_DNA-bd_sf"/>
</dbReference>
<evidence type="ECO:0000256" key="4">
    <source>
        <dbReference type="ARBA" id="ARBA00023163"/>
    </source>
</evidence>
<dbReference type="PIRSF" id="PIRSF019455">
    <property type="entry name" value="CopR_AtkY"/>
    <property type="match status" value="1"/>
</dbReference>
<dbReference type="Proteomes" id="UP001595555">
    <property type="component" value="Unassembled WGS sequence"/>
</dbReference>
<keyword evidence="6" id="KW-1185">Reference proteome</keyword>
<dbReference type="RefSeq" id="WP_378115347.1">
    <property type="nucleotide sequence ID" value="NZ_JBHRTF010000001.1"/>
</dbReference>
<proteinExistence type="inferred from homology"/>
<dbReference type="Pfam" id="PF03965">
    <property type="entry name" value="Penicillinase_R"/>
    <property type="match status" value="1"/>
</dbReference>
<protein>
    <submittedName>
        <fullName evidence="5">BlaI/MecI/CopY family transcriptional regulator</fullName>
    </submittedName>
</protein>